<dbReference type="OrthoDB" id="6179732at2"/>
<dbReference type="Proteomes" id="UP000460751">
    <property type="component" value="Unassembled WGS sequence"/>
</dbReference>
<sequence>MEDWHNATEPLLINTPNAYPERIAPVGEAALAQSRRLAALAGSVRGPIELCRGGALASRGLAEHAREVAEKATGYEHELWVVPVLALIRNGEAVCRTMGEIRAATDAGVCWFLLESTGAELLASVVQAEGLLAWSELIGDPSIALMVAHDGPPESRVPAGTPRMRHSLRVPASSAVDVLAWCRQRQPAMEAWLGMKVEQSAMEVAVSSAATSQGEHRTFGSMEEGLLGQEADPGHVLSVLSAAAAMVRFEWACGPVRLAHLTRRQAMDEQAELVSLARGDTPGKALNHDASVERAALDVEWHETPPELILDQAAVVSWLECAGAASSAQDAFWYDARCLNKEVTRE</sequence>
<gene>
    <name evidence="1" type="ORF">GLW01_01915</name>
</gene>
<reference evidence="1 2" key="1">
    <citation type="submission" date="2019-11" db="EMBL/GenBank/DDBJ databases">
        <title>Genome sequences of 17 halophilic strains isolated from different environments.</title>
        <authorList>
            <person name="Furrow R.E."/>
        </authorList>
    </citation>
    <scope>NUCLEOTIDE SEQUENCE [LARGE SCALE GENOMIC DNA]</scope>
    <source>
        <strain evidence="1 2">22507_15_FS</strain>
    </source>
</reference>
<protein>
    <submittedName>
        <fullName evidence="1">Uncharacterized protein</fullName>
    </submittedName>
</protein>
<dbReference type="RefSeq" id="WP_160897955.1">
    <property type="nucleotide sequence ID" value="NZ_WMEX01000001.1"/>
</dbReference>
<evidence type="ECO:0000313" key="2">
    <source>
        <dbReference type="Proteomes" id="UP000460751"/>
    </source>
</evidence>
<name>A0A9X4Y9T4_9GAMM</name>
<organism evidence="1 2">
    <name type="scientific">Vreelandella halophila</name>
    <dbReference type="NCBI Taxonomy" id="86177"/>
    <lineage>
        <taxon>Bacteria</taxon>
        <taxon>Pseudomonadati</taxon>
        <taxon>Pseudomonadota</taxon>
        <taxon>Gammaproteobacteria</taxon>
        <taxon>Oceanospirillales</taxon>
        <taxon>Halomonadaceae</taxon>
        <taxon>Vreelandella</taxon>
    </lineage>
</organism>
<evidence type="ECO:0000313" key="1">
    <source>
        <dbReference type="EMBL" id="MYL25546.1"/>
    </source>
</evidence>
<proteinExistence type="predicted"/>
<keyword evidence="2" id="KW-1185">Reference proteome</keyword>
<dbReference type="EMBL" id="WMEX01000001">
    <property type="protein sequence ID" value="MYL25546.1"/>
    <property type="molecule type" value="Genomic_DNA"/>
</dbReference>
<dbReference type="AlphaFoldDB" id="A0A9X4Y9T4"/>
<accession>A0A9X4Y9T4</accession>
<comment type="caution">
    <text evidence="1">The sequence shown here is derived from an EMBL/GenBank/DDBJ whole genome shotgun (WGS) entry which is preliminary data.</text>
</comment>